<evidence type="ECO:0000313" key="6">
    <source>
        <dbReference type="EMBL" id="KAH0966408.1"/>
    </source>
</evidence>
<organism evidence="6 7">
    <name type="scientific">Hirsutella rhossiliensis</name>
    <dbReference type="NCBI Taxonomy" id="111463"/>
    <lineage>
        <taxon>Eukaryota</taxon>
        <taxon>Fungi</taxon>
        <taxon>Dikarya</taxon>
        <taxon>Ascomycota</taxon>
        <taxon>Pezizomycotina</taxon>
        <taxon>Sordariomycetes</taxon>
        <taxon>Hypocreomycetidae</taxon>
        <taxon>Hypocreales</taxon>
        <taxon>Ophiocordycipitaceae</taxon>
        <taxon>Hirsutella</taxon>
    </lineage>
</organism>
<dbReference type="PANTHER" id="PTHR11559">
    <property type="entry name" value="CARBOXYLESTERASE"/>
    <property type="match status" value="1"/>
</dbReference>
<dbReference type="Gene3D" id="3.40.50.1820">
    <property type="entry name" value="alpha/beta hydrolase"/>
    <property type="match status" value="1"/>
</dbReference>
<dbReference type="PROSITE" id="PS00122">
    <property type="entry name" value="CARBOXYLESTERASE_B_1"/>
    <property type="match status" value="1"/>
</dbReference>
<dbReference type="GO" id="GO:0016787">
    <property type="term" value="F:hydrolase activity"/>
    <property type="evidence" value="ECO:0007669"/>
    <property type="project" value="UniProtKB-KW"/>
</dbReference>
<evidence type="ECO:0000256" key="1">
    <source>
        <dbReference type="ARBA" id="ARBA00005964"/>
    </source>
</evidence>
<dbReference type="InterPro" id="IPR019826">
    <property type="entry name" value="Carboxylesterase_B_AS"/>
</dbReference>
<sequence length="600" mass="63328">MAGSGGQASPSPSSTVRVTINGGGTIVGKHQPASADYPKALDLFYGIPYGEAPRRFRPAVAVAPPGPGRTLRADEEGPTQPFPMAPRGAASERELRLTIVRPAGASPSPPSSTGTSQQAEGAEEETPRLPVIVYVHGGAFNFGHPLERDLAAFVAWAPRDVLVVGIEYRLGALGFLSAGHGEEAETRLGPGNLGLWDQRLALAWVGAWAAAFGGRVHDVTLMGVSAGAHSVGHHMLSPTPAPLPIRKAILESGSPTARSVLAAAHPRPLAQLASLRALARGRPLSRLPLAELLDAAVLVWAEDAASACWPFQPVVDGAGGFIPEAPARLWRRLLAPDEGEEGGGGKASPRRRPPAVITGFCSHEGTQFVPQHAATNADFLAFFRTLIPALSAADLAALEALYPDPASSPQLRNPPAWPPRRFGAQYRRLHEAYAHYAYIAPVLHTAHTLARAGARVHLYEYAAVASTGAAGDHVAAAAHGDHAPVVAHDMAHLAGRPGLEAVARAVNARWAAFAAHPEGELDPDSWPAFVSPFDDDGGEHRGSNVGRLLVFGRGNDEAAGGSDPGVPVQTRTLTRREMDQCRFWWDRMELSQGRGVRPVQ</sequence>
<dbReference type="InterPro" id="IPR050309">
    <property type="entry name" value="Type-B_Carboxylest/Lipase"/>
</dbReference>
<protein>
    <recommendedName>
        <fullName evidence="3">Carboxylic ester hydrolase</fullName>
        <ecNumber evidence="3">3.1.1.-</ecNumber>
    </recommendedName>
</protein>
<feature type="domain" description="Carboxylesterase type B" evidence="5">
    <location>
        <begin position="17"/>
        <end position="529"/>
    </location>
</feature>
<dbReference type="InterPro" id="IPR002018">
    <property type="entry name" value="CarbesteraseB"/>
</dbReference>
<dbReference type="SUPFAM" id="SSF53474">
    <property type="entry name" value="alpha/beta-Hydrolases"/>
    <property type="match status" value="1"/>
</dbReference>
<feature type="region of interest" description="Disordered" evidence="4">
    <location>
        <begin position="59"/>
        <end position="125"/>
    </location>
</feature>
<name>A0A9P8SKI2_9HYPO</name>
<comment type="similarity">
    <text evidence="1 3">Belongs to the type-B carboxylesterase/lipase family.</text>
</comment>
<accession>A0A9P8SKI2</accession>
<dbReference type="AlphaFoldDB" id="A0A9P8SKI2"/>
<evidence type="ECO:0000256" key="3">
    <source>
        <dbReference type="RuleBase" id="RU361235"/>
    </source>
</evidence>
<dbReference type="Proteomes" id="UP000824596">
    <property type="component" value="Unassembled WGS sequence"/>
</dbReference>
<dbReference type="EMBL" id="JAIZPD010000002">
    <property type="protein sequence ID" value="KAH0966408.1"/>
    <property type="molecule type" value="Genomic_DNA"/>
</dbReference>
<reference evidence="6" key="1">
    <citation type="submission" date="2021-09" db="EMBL/GenBank/DDBJ databases">
        <title>A high-quality genome of the endoparasitic fungus Hirsutella rhossiliensis with a comparison of Hirsutella genomes reveals transposable elements contributing to genome size variation.</title>
        <authorList>
            <person name="Lin R."/>
            <person name="Jiao Y."/>
            <person name="Sun X."/>
            <person name="Ling J."/>
            <person name="Xie B."/>
            <person name="Cheng X."/>
        </authorList>
    </citation>
    <scope>NUCLEOTIDE SEQUENCE</scope>
    <source>
        <strain evidence="6">HR02</strain>
    </source>
</reference>
<dbReference type="EC" id="3.1.1.-" evidence="3"/>
<proteinExistence type="inferred from homology"/>
<dbReference type="OrthoDB" id="6846267at2759"/>
<dbReference type="RefSeq" id="XP_044723921.1">
    <property type="nucleotide sequence ID" value="XM_044860288.1"/>
</dbReference>
<dbReference type="GeneID" id="68350946"/>
<evidence type="ECO:0000256" key="2">
    <source>
        <dbReference type="ARBA" id="ARBA00022801"/>
    </source>
</evidence>
<dbReference type="InterPro" id="IPR029058">
    <property type="entry name" value="AB_hydrolase_fold"/>
</dbReference>
<evidence type="ECO:0000256" key="4">
    <source>
        <dbReference type="SAM" id="MobiDB-lite"/>
    </source>
</evidence>
<gene>
    <name evidence="6" type="ORF">HRG_01817</name>
</gene>
<feature type="compositionally biased region" description="Low complexity" evidence="4">
    <location>
        <begin position="102"/>
        <end position="116"/>
    </location>
</feature>
<keyword evidence="7" id="KW-1185">Reference proteome</keyword>
<evidence type="ECO:0000313" key="7">
    <source>
        <dbReference type="Proteomes" id="UP000824596"/>
    </source>
</evidence>
<evidence type="ECO:0000259" key="5">
    <source>
        <dbReference type="Pfam" id="PF00135"/>
    </source>
</evidence>
<dbReference type="Pfam" id="PF00135">
    <property type="entry name" value="COesterase"/>
    <property type="match status" value="1"/>
</dbReference>
<comment type="caution">
    <text evidence="6">The sequence shown here is derived from an EMBL/GenBank/DDBJ whole genome shotgun (WGS) entry which is preliminary data.</text>
</comment>
<keyword evidence="2 3" id="KW-0378">Hydrolase</keyword>
<feature type="region of interest" description="Disordered" evidence="4">
    <location>
        <begin position="1"/>
        <end position="32"/>
    </location>
</feature>